<keyword evidence="4" id="KW-1185">Reference proteome</keyword>
<keyword evidence="2" id="KW-0812">Transmembrane</keyword>
<evidence type="ECO:0000313" key="3">
    <source>
        <dbReference type="EMBL" id="SCM59621.1"/>
    </source>
</evidence>
<dbReference type="KEGG" id="pmuc:ING2E5A_2826"/>
<dbReference type="STRING" id="1642646.ING2E5A_2826"/>
<organism evidence="3 4">
    <name type="scientific">Petrimonas mucosa</name>
    <dbReference type="NCBI Taxonomy" id="1642646"/>
    <lineage>
        <taxon>Bacteria</taxon>
        <taxon>Pseudomonadati</taxon>
        <taxon>Bacteroidota</taxon>
        <taxon>Bacteroidia</taxon>
        <taxon>Bacteroidales</taxon>
        <taxon>Dysgonomonadaceae</taxon>
        <taxon>Petrimonas</taxon>
    </lineage>
</organism>
<reference evidence="3 4" key="1">
    <citation type="submission" date="2016-08" db="EMBL/GenBank/DDBJ databases">
        <authorList>
            <person name="Seilhamer J.J."/>
        </authorList>
    </citation>
    <scope>NUCLEOTIDE SEQUENCE [LARGE SCALE GENOMIC DNA]</scope>
    <source>
        <strain evidence="3">ING2-E5A</strain>
    </source>
</reference>
<keyword evidence="3" id="KW-0328">Glycosyltransferase</keyword>
<dbReference type="AlphaFoldDB" id="A0A1G4GAW0"/>
<sequence length="392" mass="46253">MSVKISRNIIYVDCTNSIDNIRIAEKSIWVDEIPKQDYNVYYLLMNDRKSKIAKDKSNNTTITRRYRSFVLSYIIFVFNLIKLIRKLNPYFIVVRNRVDLSTFVFLLSKVYKFRFIYIKAFPVIESYLLRTKNTIKRLFLQLSLKWEVCIMRRTHVLIVRSEKYKEYLLEKFNVNRESIIVPMGINTSMIEEIDRDEKEKLREEYTLKKPFTGIYFGAMSKGRKVDFVIDILHEVNKRANNLDFLIVGGNEDDIERLSSYTQNKELNLHFTGTVPREKLFKLLQIADFSISAIPPIERFIISSPTKVFESMALKCPVLANKEIIEQNEAITQSEGGVLLNYNKEEYVDTIFQILDGKFNLKNMGDKGYQYVIQNRSYEKMAARIIEELEKQE</sequence>
<dbReference type="PANTHER" id="PTHR46401:SF2">
    <property type="entry name" value="GLYCOSYLTRANSFERASE WBBK-RELATED"/>
    <property type="match status" value="1"/>
</dbReference>
<proteinExistence type="predicted"/>
<dbReference type="EC" id="2.4.1.-" evidence="3"/>
<gene>
    <name evidence="3" type="ORF">ING2E5A_2826</name>
</gene>
<evidence type="ECO:0000313" key="4">
    <source>
        <dbReference type="Proteomes" id="UP000178485"/>
    </source>
</evidence>
<dbReference type="Proteomes" id="UP000178485">
    <property type="component" value="Chromosome i"/>
</dbReference>
<feature type="transmembrane region" description="Helical" evidence="2">
    <location>
        <begin position="66"/>
        <end position="84"/>
    </location>
</feature>
<keyword evidence="1 3" id="KW-0808">Transferase</keyword>
<accession>A0A1G4GAW0</accession>
<evidence type="ECO:0000256" key="2">
    <source>
        <dbReference type="SAM" id="Phobius"/>
    </source>
</evidence>
<dbReference type="Pfam" id="PF13692">
    <property type="entry name" value="Glyco_trans_1_4"/>
    <property type="match status" value="1"/>
</dbReference>
<protein>
    <submittedName>
        <fullName evidence="3">Glycosyltransferase</fullName>
        <ecNumber evidence="3">2.4.1.-</ecNumber>
    </submittedName>
</protein>
<evidence type="ECO:0000256" key="1">
    <source>
        <dbReference type="ARBA" id="ARBA00022679"/>
    </source>
</evidence>
<keyword evidence="2" id="KW-0472">Membrane</keyword>
<dbReference type="GO" id="GO:0016757">
    <property type="term" value="F:glycosyltransferase activity"/>
    <property type="evidence" value="ECO:0007669"/>
    <property type="project" value="UniProtKB-KW"/>
</dbReference>
<dbReference type="Gene3D" id="3.40.50.2000">
    <property type="entry name" value="Glycogen Phosphorylase B"/>
    <property type="match status" value="2"/>
</dbReference>
<dbReference type="PANTHER" id="PTHR46401">
    <property type="entry name" value="GLYCOSYLTRANSFERASE WBBK-RELATED"/>
    <property type="match status" value="1"/>
</dbReference>
<dbReference type="EMBL" id="LT608328">
    <property type="protein sequence ID" value="SCM59621.1"/>
    <property type="molecule type" value="Genomic_DNA"/>
</dbReference>
<dbReference type="GO" id="GO:0009103">
    <property type="term" value="P:lipopolysaccharide biosynthetic process"/>
    <property type="evidence" value="ECO:0007669"/>
    <property type="project" value="TreeGrafter"/>
</dbReference>
<dbReference type="SUPFAM" id="SSF53756">
    <property type="entry name" value="UDP-Glycosyltransferase/glycogen phosphorylase"/>
    <property type="match status" value="1"/>
</dbReference>
<keyword evidence="2" id="KW-1133">Transmembrane helix</keyword>
<name>A0A1G4GAW0_9BACT</name>